<evidence type="ECO:0000313" key="2">
    <source>
        <dbReference type="EMBL" id="GKV34903.1"/>
    </source>
</evidence>
<evidence type="ECO:0000313" key="3">
    <source>
        <dbReference type="Proteomes" id="UP001054252"/>
    </source>
</evidence>
<accession>A0AAV5LCC8</accession>
<gene>
    <name evidence="2" type="ORF">SLEP1_g43236</name>
</gene>
<keyword evidence="1" id="KW-1133">Transmembrane helix</keyword>
<dbReference type="AlphaFoldDB" id="A0AAV5LCC8"/>
<name>A0AAV5LCC8_9ROSI</name>
<keyword evidence="1" id="KW-0812">Transmembrane</keyword>
<dbReference type="Proteomes" id="UP001054252">
    <property type="component" value="Unassembled WGS sequence"/>
</dbReference>
<keyword evidence="3" id="KW-1185">Reference proteome</keyword>
<reference evidence="2 3" key="1">
    <citation type="journal article" date="2021" name="Commun. Biol.">
        <title>The genome of Shorea leprosula (Dipterocarpaceae) highlights the ecological relevance of drought in aseasonal tropical rainforests.</title>
        <authorList>
            <person name="Ng K.K.S."/>
            <person name="Kobayashi M.J."/>
            <person name="Fawcett J.A."/>
            <person name="Hatakeyama M."/>
            <person name="Paape T."/>
            <person name="Ng C.H."/>
            <person name="Ang C.C."/>
            <person name="Tnah L.H."/>
            <person name="Lee C.T."/>
            <person name="Nishiyama T."/>
            <person name="Sese J."/>
            <person name="O'Brien M.J."/>
            <person name="Copetti D."/>
            <person name="Mohd Noor M.I."/>
            <person name="Ong R.C."/>
            <person name="Putra M."/>
            <person name="Sireger I.Z."/>
            <person name="Indrioko S."/>
            <person name="Kosugi Y."/>
            <person name="Izuno A."/>
            <person name="Isagi Y."/>
            <person name="Lee S.L."/>
            <person name="Shimizu K.K."/>
        </authorList>
    </citation>
    <scope>NUCLEOTIDE SEQUENCE [LARGE SCALE GENOMIC DNA]</scope>
    <source>
        <strain evidence="2">214</strain>
    </source>
</reference>
<sequence>MSGDVLLNMLPVLSVCISLCGYGILYIVCYARLQLNLIRSAVDGRYSVALAGHVLPGA</sequence>
<comment type="caution">
    <text evidence="2">The sequence shown here is derived from an EMBL/GenBank/DDBJ whole genome shotgun (WGS) entry which is preliminary data.</text>
</comment>
<organism evidence="2 3">
    <name type="scientific">Rubroshorea leprosula</name>
    <dbReference type="NCBI Taxonomy" id="152421"/>
    <lineage>
        <taxon>Eukaryota</taxon>
        <taxon>Viridiplantae</taxon>
        <taxon>Streptophyta</taxon>
        <taxon>Embryophyta</taxon>
        <taxon>Tracheophyta</taxon>
        <taxon>Spermatophyta</taxon>
        <taxon>Magnoliopsida</taxon>
        <taxon>eudicotyledons</taxon>
        <taxon>Gunneridae</taxon>
        <taxon>Pentapetalae</taxon>
        <taxon>rosids</taxon>
        <taxon>malvids</taxon>
        <taxon>Malvales</taxon>
        <taxon>Dipterocarpaceae</taxon>
        <taxon>Rubroshorea</taxon>
    </lineage>
</organism>
<protein>
    <submittedName>
        <fullName evidence="2">Uncharacterized protein</fullName>
    </submittedName>
</protein>
<dbReference type="EMBL" id="BPVZ01000108">
    <property type="protein sequence ID" value="GKV34903.1"/>
    <property type="molecule type" value="Genomic_DNA"/>
</dbReference>
<keyword evidence="1" id="KW-0472">Membrane</keyword>
<feature type="transmembrane region" description="Helical" evidence="1">
    <location>
        <begin position="12"/>
        <end position="31"/>
    </location>
</feature>
<evidence type="ECO:0000256" key="1">
    <source>
        <dbReference type="SAM" id="Phobius"/>
    </source>
</evidence>
<proteinExistence type="predicted"/>